<reference evidence="2 3" key="1">
    <citation type="submission" date="2018-07" db="EMBL/GenBank/DDBJ databases">
        <title>Complete genome sequence of Flavobacterium arcticum type strain SM1502T.</title>
        <authorList>
            <person name="Li Y."/>
            <person name="Li D.-D."/>
        </authorList>
    </citation>
    <scope>NUCLEOTIDE SEQUENCE [LARGE SCALE GENOMIC DNA]</scope>
    <source>
        <strain evidence="2 3">SM1502</strain>
    </source>
</reference>
<protein>
    <submittedName>
        <fullName evidence="2">Uncharacterized protein</fullName>
    </submittedName>
</protein>
<evidence type="ECO:0000313" key="3">
    <source>
        <dbReference type="Proteomes" id="UP000253951"/>
    </source>
</evidence>
<keyword evidence="1" id="KW-0812">Transmembrane</keyword>
<keyword evidence="1" id="KW-1133">Transmembrane helix</keyword>
<accession>A0A345HB47</accession>
<dbReference type="OrthoDB" id="1200950at2"/>
<organism evidence="2 3">
    <name type="scientific">Flavobacterium arcticum</name>
    <dbReference type="NCBI Taxonomy" id="1784713"/>
    <lineage>
        <taxon>Bacteria</taxon>
        <taxon>Pseudomonadati</taxon>
        <taxon>Bacteroidota</taxon>
        <taxon>Flavobacteriia</taxon>
        <taxon>Flavobacteriales</taxon>
        <taxon>Flavobacteriaceae</taxon>
        <taxon>Flavobacterium</taxon>
    </lineage>
</organism>
<dbReference type="AlphaFoldDB" id="A0A345HB47"/>
<gene>
    <name evidence="2" type="ORF">DVK85_05970</name>
</gene>
<keyword evidence="3" id="KW-1185">Reference proteome</keyword>
<evidence type="ECO:0000256" key="1">
    <source>
        <dbReference type="SAM" id="Phobius"/>
    </source>
</evidence>
<evidence type="ECO:0000313" key="2">
    <source>
        <dbReference type="EMBL" id="AXG73807.1"/>
    </source>
</evidence>
<dbReference type="Proteomes" id="UP000253951">
    <property type="component" value="Chromosome"/>
</dbReference>
<sequence length="142" mass="16476">MNTREARSSFHLLEFSIVLLLLGLRFSLIQNILFDIKHKRFKKEFDIGFTKFGKWKQLPNIEYISVFQQGVSSDSDGDGRKSYGIIYNVNVWHQTSKHFTIYSNTESDPALEMGKHIAASLNTDLLDATDPHNRIWIEPEKE</sequence>
<feature type="transmembrane region" description="Helical" evidence="1">
    <location>
        <begin position="12"/>
        <end position="34"/>
    </location>
</feature>
<dbReference type="EMBL" id="CP031188">
    <property type="protein sequence ID" value="AXG73807.1"/>
    <property type="molecule type" value="Genomic_DNA"/>
</dbReference>
<dbReference type="KEGG" id="fat:DVK85_05970"/>
<dbReference type="RefSeq" id="WP_114677566.1">
    <property type="nucleotide sequence ID" value="NZ_CP031188.1"/>
</dbReference>
<name>A0A345HB47_9FLAO</name>
<proteinExistence type="predicted"/>
<keyword evidence="1" id="KW-0472">Membrane</keyword>